<feature type="compositionally biased region" description="Polar residues" evidence="1">
    <location>
        <begin position="305"/>
        <end position="316"/>
    </location>
</feature>
<dbReference type="InterPro" id="IPR042095">
    <property type="entry name" value="SUMF_sf"/>
</dbReference>
<dbReference type="InterPro" id="IPR005532">
    <property type="entry name" value="SUMF_dom"/>
</dbReference>
<dbReference type="KEGG" id="ftj:FTUN_6162"/>
<protein>
    <submittedName>
        <fullName evidence="3">Sulfatase modifying factor 1 (C-alpha-formyglycine-generating enzyme 1)</fullName>
    </submittedName>
</protein>
<dbReference type="GO" id="GO:0120147">
    <property type="term" value="F:formylglycine-generating oxidase activity"/>
    <property type="evidence" value="ECO:0007669"/>
    <property type="project" value="TreeGrafter"/>
</dbReference>
<dbReference type="InterPro" id="IPR051043">
    <property type="entry name" value="Sulfatase_Mod_Factor_Kinase"/>
</dbReference>
<name>A0A6M5YWT7_9BACT</name>
<feature type="region of interest" description="Disordered" evidence="1">
    <location>
        <begin position="1"/>
        <end position="22"/>
    </location>
</feature>
<dbReference type="PANTHER" id="PTHR23150">
    <property type="entry name" value="SULFATASE MODIFYING FACTOR 1, 2"/>
    <property type="match status" value="1"/>
</dbReference>
<organism evidence="3 4">
    <name type="scientific">Frigoriglobus tundricola</name>
    <dbReference type="NCBI Taxonomy" id="2774151"/>
    <lineage>
        <taxon>Bacteria</taxon>
        <taxon>Pseudomonadati</taxon>
        <taxon>Planctomycetota</taxon>
        <taxon>Planctomycetia</taxon>
        <taxon>Gemmatales</taxon>
        <taxon>Gemmataceae</taxon>
        <taxon>Frigoriglobus</taxon>
    </lineage>
</organism>
<evidence type="ECO:0000256" key="1">
    <source>
        <dbReference type="SAM" id="MobiDB-lite"/>
    </source>
</evidence>
<dbReference type="EMBL" id="CP053452">
    <property type="protein sequence ID" value="QJW98567.1"/>
    <property type="molecule type" value="Genomic_DNA"/>
</dbReference>
<reference evidence="4" key="1">
    <citation type="submission" date="2020-05" db="EMBL/GenBank/DDBJ databases">
        <title>Frigoriglobus tundricola gen. nov., sp. nov., a psychrotolerant cellulolytic planctomycete of the family Gemmataceae with two divergent copies of 16S rRNA gene.</title>
        <authorList>
            <person name="Kulichevskaya I.S."/>
            <person name="Ivanova A.A."/>
            <person name="Naumoff D.G."/>
            <person name="Beletsky A.V."/>
            <person name="Rijpstra W.I.C."/>
            <person name="Sinninghe Damste J.S."/>
            <person name="Mardanov A.V."/>
            <person name="Ravin N.V."/>
            <person name="Dedysh S.N."/>
        </authorList>
    </citation>
    <scope>NUCLEOTIDE SEQUENCE [LARGE SCALE GENOMIC DNA]</scope>
    <source>
        <strain evidence="4">PL17</strain>
    </source>
</reference>
<feature type="domain" description="Sulfatase-modifying factor enzyme-like" evidence="2">
    <location>
        <begin position="53"/>
        <end position="364"/>
    </location>
</feature>
<dbReference type="Pfam" id="PF03781">
    <property type="entry name" value="FGE-sulfatase"/>
    <property type="match status" value="1"/>
</dbReference>
<dbReference type="Proteomes" id="UP000503447">
    <property type="component" value="Chromosome"/>
</dbReference>
<proteinExistence type="predicted"/>
<keyword evidence="4" id="KW-1185">Reference proteome</keyword>
<dbReference type="Gene3D" id="3.90.1580.10">
    <property type="entry name" value="paralog of FGE (formylglycine-generating enzyme)"/>
    <property type="match status" value="1"/>
</dbReference>
<feature type="region of interest" description="Disordered" evidence="1">
    <location>
        <begin position="301"/>
        <end position="328"/>
    </location>
</feature>
<dbReference type="AlphaFoldDB" id="A0A6M5YWT7"/>
<evidence type="ECO:0000313" key="4">
    <source>
        <dbReference type="Proteomes" id="UP000503447"/>
    </source>
</evidence>
<evidence type="ECO:0000259" key="2">
    <source>
        <dbReference type="Pfam" id="PF03781"/>
    </source>
</evidence>
<dbReference type="InterPro" id="IPR016187">
    <property type="entry name" value="CTDL_fold"/>
</dbReference>
<dbReference type="RefSeq" id="WP_227254483.1">
    <property type="nucleotide sequence ID" value="NZ_CP053452.2"/>
</dbReference>
<dbReference type="PANTHER" id="PTHR23150:SF19">
    <property type="entry name" value="FORMYLGLYCINE-GENERATING ENZYME"/>
    <property type="match status" value="1"/>
</dbReference>
<dbReference type="SUPFAM" id="SSF56436">
    <property type="entry name" value="C-type lectin-like"/>
    <property type="match status" value="1"/>
</dbReference>
<gene>
    <name evidence="3" type="ORF">FTUN_6162</name>
</gene>
<sequence>MKGSDPGRRSLAATPAPRPGPHLSRRVLLAGLAAGGFATAFGLTKLVRYQSTPPGMVRVPGGEFTMGTDSDLGWPDEKPAHRVRVDGFFMDEHEVTNAQFRAFVAATGYATTAEKPVDVAAILRQSAPGTPPPTGDGLLPGSVVFVPPSGPVPVHGSEVYRQWWRWTPGACWKHPQGPGSSVEGKDDHPVVHVSWDDAVAYAKWAGKRLPTEAEWEFAARGGLDQKPYVWGDERPSDAVVHANIWQGEFPVHNTARDGFEGTAPVKSYAPNGYGLYDVAGNVWEWCADWYDRDLYRTRAGAGVTANPTGPDRSSNPARPYTPERTQRGGSFLCNDSYCSRYRPSARHGCSPDTGMSHVGFRCVRTPD</sequence>
<evidence type="ECO:0000313" key="3">
    <source>
        <dbReference type="EMBL" id="QJW98567.1"/>
    </source>
</evidence>
<accession>A0A6M5YWT7</accession>